<protein>
    <submittedName>
        <fullName evidence="3">Uncharacterized protein</fullName>
    </submittedName>
</protein>
<evidence type="ECO:0000313" key="4">
    <source>
        <dbReference type="Proteomes" id="UP000198725"/>
    </source>
</evidence>
<sequence>MRRLLLTLPLLLLPLVAAGQSLGGSSSQTIGDSLLQAPPAQAGVRSTDASAVPLWRGANGHVLSVQSSAVDASEAEQGSPLSFRGVDAGTVASSSLNYGLAPHLTAHAGVSEHSWANRAPRVVGSEVGASYNAGRYSVGLSVGTNGTSNSPTLPRVLPGATPSVNGLSDFDSSTQFNARGRMSLGSGSGIDIGASVGRIRLLPGNALGLNTLDQKALSFGVDHGSISGNIIGRVMQPEAGVPGALSGDHRWSSIDLGVTWHLPWQGSLSFGAQNVWSSGNAANTPVGPEPDQSRTPYVQYHQDL</sequence>
<feature type="region of interest" description="Disordered" evidence="1">
    <location>
        <begin position="279"/>
        <end position="304"/>
    </location>
</feature>
<dbReference type="EMBL" id="FOSR01000008">
    <property type="protein sequence ID" value="SFK88904.1"/>
    <property type="molecule type" value="Genomic_DNA"/>
</dbReference>
<evidence type="ECO:0000256" key="1">
    <source>
        <dbReference type="SAM" id="MobiDB-lite"/>
    </source>
</evidence>
<dbReference type="Proteomes" id="UP000198725">
    <property type="component" value="Unassembled WGS sequence"/>
</dbReference>
<dbReference type="RefSeq" id="WP_092703776.1">
    <property type="nucleotide sequence ID" value="NZ_FOSR01000008.1"/>
</dbReference>
<proteinExistence type="predicted"/>
<keyword evidence="4" id="KW-1185">Reference proteome</keyword>
<reference evidence="4" key="1">
    <citation type="submission" date="2016-10" db="EMBL/GenBank/DDBJ databases">
        <authorList>
            <person name="Varghese N."/>
            <person name="Submissions S."/>
        </authorList>
    </citation>
    <scope>NUCLEOTIDE SEQUENCE [LARGE SCALE GENOMIC DNA]</scope>
    <source>
        <strain evidence="4">MO64</strain>
    </source>
</reference>
<dbReference type="SUPFAM" id="SSF56935">
    <property type="entry name" value="Porins"/>
    <property type="match status" value="1"/>
</dbReference>
<name>A0A1I4D585_9GAMM</name>
<feature type="signal peptide" evidence="2">
    <location>
        <begin position="1"/>
        <end position="19"/>
    </location>
</feature>
<feature type="chain" id="PRO_5011532783" evidence="2">
    <location>
        <begin position="20"/>
        <end position="304"/>
    </location>
</feature>
<evidence type="ECO:0000313" key="3">
    <source>
        <dbReference type="EMBL" id="SFK88904.1"/>
    </source>
</evidence>
<accession>A0A1I4D585</accession>
<evidence type="ECO:0000256" key="2">
    <source>
        <dbReference type="SAM" id="SignalP"/>
    </source>
</evidence>
<gene>
    <name evidence="3" type="ORF">SAMN05192579_108104</name>
</gene>
<keyword evidence="2" id="KW-0732">Signal</keyword>
<organism evidence="3 4">
    <name type="scientific">Rhodanobacter glycinis</name>
    <dbReference type="NCBI Taxonomy" id="582702"/>
    <lineage>
        <taxon>Bacteria</taxon>
        <taxon>Pseudomonadati</taxon>
        <taxon>Pseudomonadota</taxon>
        <taxon>Gammaproteobacteria</taxon>
        <taxon>Lysobacterales</taxon>
        <taxon>Rhodanobacteraceae</taxon>
        <taxon>Rhodanobacter</taxon>
    </lineage>
</organism>
<dbReference type="AlphaFoldDB" id="A0A1I4D585"/>